<evidence type="ECO:0000256" key="2">
    <source>
        <dbReference type="ARBA" id="ARBA00010790"/>
    </source>
</evidence>
<dbReference type="Pfam" id="PF05199">
    <property type="entry name" value="GMC_oxred_C"/>
    <property type="match status" value="1"/>
</dbReference>
<dbReference type="PIRSF" id="PIRSF000137">
    <property type="entry name" value="Alcohol_oxidase"/>
    <property type="match status" value="1"/>
</dbReference>
<comment type="caution">
    <text evidence="6">The sequence shown here is derived from an EMBL/GenBank/DDBJ whole genome shotgun (WGS) entry which is preliminary data.</text>
</comment>
<protein>
    <submittedName>
        <fullName evidence="6">GMC family oxidoreductase N-terminal domain-containing protein</fullName>
    </submittedName>
</protein>
<dbReference type="Gene3D" id="3.50.50.60">
    <property type="entry name" value="FAD/NAD(P)-binding domain"/>
    <property type="match status" value="1"/>
</dbReference>
<keyword evidence="3" id="KW-0285">Flavoprotein</keyword>
<dbReference type="SUPFAM" id="SSF51905">
    <property type="entry name" value="FAD/NAD(P)-binding domain"/>
    <property type="match status" value="1"/>
</dbReference>
<dbReference type="InterPro" id="IPR036188">
    <property type="entry name" value="FAD/NAD-bd_sf"/>
</dbReference>
<dbReference type="PROSITE" id="PS00624">
    <property type="entry name" value="GMC_OXRED_2"/>
    <property type="match status" value="1"/>
</dbReference>
<dbReference type="Gene3D" id="3.30.560.10">
    <property type="entry name" value="Glucose Oxidase, domain 3"/>
    <property type="match status" value="1"/>
</dbReference>
<name>A0ABS0F831_9FLAO</name>
<dbReference type="PANTHER" id="PTHR11552:SF147">
    <property type="entry name" value="CHOLINE DEHYDROGENASE, MITOCHONDRIAL"/>
    <property type="match status" value="1"/>
</dbReference>
<dbReference type="Proteomes" id="UP000660070">
    <property type="component" value="Unassembled WGS sequence"/>
</dbReference>
<accession>A0ABS0F831</accession>
<evidence type="ECO:0000256" key="4">
    <source>
        <dbReference type="ARBA" id="ARBA00022827"/>
    </source>
</evidence>
<dbReference type="InterPro" id="IPR007867">
    <property type="entry name" value="GMC_OxRtase_C"/>
</dbReference>
<dbReference type="RefSeq" id="WP_196078386.1">
    <property type="nucleotide sequence ID" value="NZ_JADPVI010000001.1"/>
</dbReference>
<organism evidence="6 7">
    <name type="scientific">Kaistella gelatinilytica</name>
    <dbReference type="NCBI Taxonomy" id="2787636"/>
    <lineage>
        <taxon>Bacteria</taxon>
        <taxon>Pseudomonadati</taxon>
        <taxon>Bacteroidota</taxon>
        <taxon>Flavobacteriia</taxon>
        <taxon>Flavobacteriales</taxon>
        <taxon>Weeksellaceae</taxon>
        <taxon>Chryseobacterium group</taxon>
        <taxon>Kaistella</taxon>
    </lineage>
</organism>
<keyword evidence="7" id="KW-1185">Reference proteome</keyword>
<proteinExistence type="inferred from homology"/>
<reference evidence="6 7" key="1">
    <citation type="submission" date="2020-11" db="EMBL/GenBank/DDBJ databases">
        <title>Kaistella gelatinilytica sp. nov., a flavobacterium isolated from Antarctic Soil.</title>
        <authorList>
            <person name="Li J."/>
        </authorList>
    </citation>
    <scope>NUCLEOTIDE SEQUENCE [LARGE SCALE GENOMIC DNA]</scope>
    <source>
        <strain evidence="6 7">G5-32</strain>
    </source>
</reference>
<dbReference type="PANTHER" id="PTHR11552">
    <property type="entry name" value="GLUCOSE-METHANOL-CHOLINE GMC OXIDOREDUCTASE"/>
    <property type="match status" value="1"/>
</dbReference>
<dbReference type="EMBL" id="JADPVI010000001">
    <property type="protein sequence ID" value="MBF8455821.1"/>
    <property type="molecule type" value="Genomic_DNA"/>
</dbReference>
<dbReference type="SUPFAM" id="SSF54373">
    <property type="entry name" value="FAD-linked reductases, C-terminal domain"/>
    <property type="match status" value="1"/>
</dbReference>
<evidence type="ECO:0000313" key="6">
    <source>
        <dbReference type="EMBL" id="MBF8455821.1"/>
    </source>
</evidence>
<comment type="similarity">
    <text evidence="2">Belongs to the GMC oxidoreductase family.</text>
</comment>
<dbReference type="InterPro" id="IPR000172">
    <property type="entry name" value="GMC_OxRdtase_N"/>
</dbReference>
<evidence type="ECO:0000313" key="7">
    <source>
        <dbReference type="Proteomes" id="UP000660070"/>
    </source>
</evidence>
<evidence type="ECO:0000256" key="1">
    <source>
        <dbReference type="ARBA" id="ARBA00001974"/>
    </source>
</evidence>
<gene>
    <name evidence="6" type="ORF">IV494_01395</name>
</gene>
<dbReference type="InterPro" id="IPR012132">
    <property type="entry name" value="GMC_OxRdtase"/>
</dbReference>
<dbReference type="Pfam" id="PF00732">
    <property type="entry name" value="GMC_oxred_N"/>
    <property type="match status" value="1"/>
</dbReference>
<comment type="cofactor">
    <cofactor evidence="1">
        <name>FAD</name>
        <dbReference type="ChEBI" id="CHEBI:57692"/>
    </cofactor>
</comment>
<sequence>MNIDFIIIGAGSSGCVLANRLSENPKNSVLLIEAGGKPSFLSKIPGWYSLLNRSKMDWAFSTEPQKFVNDRKIYIPRGKSLGGSTATNAMAYVRGNSKDYDDWQAQGNRGWNYESVLPYFKKSENNHSFNNEFHGKDGELNVSLRKEYNKSTYQFIEACKENGLKFNEDYNGEKQEGSSFLQFTIDKNIRQSTYEAFLKPISDRTNLTIKTKTFVKRILIENGKAIGVEIYTGKNTSEKIFCNKEVILCAGAIQSPQLLKVSGIGPKEELKKFNIDLIKDLPAVGENLKDHVWTGTSDFSNVNGLNTIIKKTGFVNNLFQYFRKKESLLNHSIIETTSFFKSSEDKEIPDLQFHFSPLHMGNDYKADLYNPFSLPLTNGYTILAILLHPESSGFVGLQSSDSRVPPIIQPNFLSEENDVKRLLIGLKKAMAVLDSPSFDNVRLSKMNWPARNSSDEVLIEHLKKTLETLYHPVGTCRMGNGENSVVNDQLKVHGIENLRIADASIMPDIISGNTNAACIMIGEKAADFILKTN</sequence>
<evidence type="ECO:0000259" key="5">
    <source>
        <dbReference type="PROSITE" id="PS00624"/>
    </source>
</evidence>
<evidence type="ECO:0000256" key="3">
    <source>
        <dbReference type="ARBA" id="ARBA00022630"/>
    </source>
</evidence>
<feature type="domain" description="Glucose-methanol-choline oxidoreductase N-terminal" evidence="5">
    <location>
        <begin position="251"/>
        <end position="265"/>
    </location>
</feature>
<keyword evidence="4" id="KW-0274">FAD</keyword>